<reference evidence="10 11" key="1">
    <citation type="submission" date="2015-04" db="EMBL/GenBank/DDBJ databases">
        <title>Genome sequence of Ceratocystis platani, a major pathogen of plane trees.</title>
        <authorList>
            <person name="Belbahri L."/>
        </authorList>
    </citation>
    <scope>NUCLEOTIDE SEQUENCE [LARGE SCALE GENOMIC DNA]</scope>
    <source>
        <strain evidence="10 11">CFO</strain>
    </source>
</reference>
<organism evidence="10 11">
    <name type="scientific">Ceratocystis fimbriata f. sp. platani</name>
    <dbReference type="NCBI Taxonomy" id="88771"/>
    <lineage>
        <taxon>Eukaryota</taxon>
        <taxon>Fungi</taxon>
        <taxon>Dikarya</taxon>
        <taxon>Ascomycota</taxon>
        <taxon>Pezizomycotina</taxon>
        <taxon>Sordariomycetes</taxon>
        <taxon>Hypocreomycetidae</taxon>
        <taxon>Microascales</taxon>
        <taxon>Ceratocystidaceae</taxon>
        <taxon>Ceratocystis</taxon>
    </lineage>
</organism>
<feature type="transmembrane region" description="Helical" evidence="8">
    <location>
        <begin position="212"/>
        <end position="230"/>
    </location>
</feature>
<evidence type="ECO:0000256" key="3">
    <source>
        <dbReference type="ARBA" id="ARBA00022692"/>
    </source>
</evidence>
<dbReference type="Gene3D" id="1.20.1250.20">
    <property type="entry name" value="MFS general substrate transporter like domains"/>
    <property type="match status" value="1"/>
</dbReference>
<evidence type="ECO:0000256" key="2">
    <source>
        <dbReference type="ARBA" id="ARBA00022448"/>
    </source>
</evidence>
<feature type="transmembrane region" description="Helical" evidence="8">
    <location>
        <begin position="400"/>
        <end position="425"/>
    </location>
</feature>
<feature type="transmembrane region" description="Helical" evidence="8">
    <location>
        <begin position="445"/>
        <end position="464"/>
    </location>
</feature>
<feature type="transmembrane region" description="Helical" evidence="8">
    <location>
        <begin position="299"/>
        <end position="321"/>
    </location>
</feature>
<evidence type="ECO:0000256" key="5">
    <source>
        <dbReference type="ARBA" id="ARBA00023136"/>
    </source>
</evidence>
<feature type="transmembrane region" description="Helical" evidence="8">
    <location>
        <begin position="513"/>
        <end position="532"/>
    </location>
</feature>
<feature type="compositionally biased region" description="Low complexity" evidence="7">
    <location>
        <begin position="618"/>
        <end position="647"/>
    </location>
</feature>
<keyword evidence="11" id="KW-1185">Reference proteome</keyword>
<feature type="transmembrane region" description="Helical" evidence="8">
    <location>
        <begin position="242"/>
        <end position="260"/>
    </location>
</feature>
<evidence type="ECO:0000256" key="6">
    <source>
        <dbReference type="ARBA" id="ARBA00023180"/>
    </source>
</evidence>
<dbReference type="Proteomes" id="UP000034841">
    <property type="component" value="Unassembled WGS sequence"/>
</dbReference>
<evidence type="ECO:0000256" key="4">
    <source>
        <dbReference type="ARBA" id="ARBA00022989"/>
    </source>
</evidence>
<dbReference type="Pfam" id="PF07690">
    <property type="entry name" value="MFS_1"/>
    <property type="match status" value="1"/>
</dbReference>
<keyword evidence="6" id="KW-0325">Glycoprotein</keyword>
<evidence type="ECO:0000313" key="10">
    <source>
        <dbReference type="EMBL" id="KKF95030.1"/>
    </source>
</evidence>
<dbReference type="InterPro" id="IPR036259">
    <property type="entry name" value="MFS_trans_sf"/>
</dbReference>
<feature type="transmembrane region" description="Helical" evidence="8">
    <location>
        <begin position="266"/>
        <end position="287"/>
    </location>
</feature>
<feature type="domain" description="Major facilitator superfamily (MFS) profile" evidence="9">
    <location>
        <begin position="175"/>
        <end position="604"/>
    </location>
</feature>
<feature type="transmembrane region" description="Helical" evidence="8">
    <location>
        <begin position="333"/>
        <end position="350"/>
    </location>
</feature>
<feature type="region of interest" description="Disordered" evidence="7">
    <location>
        <begin position="14"/>
        <end position="116"/>
    </location>
</feature>
<name>A0A0F8B483_CERFI</name>
<feature type="compositionally biased region" description="Basic and acidic residues" evidence="7">
    <location>
        <begin position="44"/>
        <end position="54"/>
    </location>
</feature>
<keyword evidence="4 8" id="KW-1133">Transmembrane helix</keyword>
<dbReference type="SUPFAM" id="SSF103473">
    <property type="entry name" value="MFS general substrate transporter"/>
    <property type="match status" value="1"/>
</dbReference>
<gene>
    <name evidence="10" type="ORF">CFO_g2611</name>
</gene>
<feature type="compositionally biased region" description="Polar residues" evidence="7">
    <location>
        <begin position="81"/>
        <end position="91"/>
    </location>
</feature>
<dbReference type="OrthoDB" id="9986881at2759"/>
<evidence type="ECO:0000256" key="8">
    <source>
        <dbReference type="SAM" id="Phobius"/>
    </source>
</evidence>
<feature type="transmembrane region" description="Helical" evidence="8">
    <location>
        <begin position="576"/>
        <end position="599"/>
    </location>
</feature>
<feature type="compositionally biased region" description="Basic and acidic residues" evidence="7">
    <location>
        <begin position="653"/>
        <end position="662"/>
    </location>
</feature>
<feature type="transmembrane region" description="Helical" evidence="8">
    <location>
        <begin position="485"/>
        <end position="507"/>
    </location>
</feature>
<dbReference type="AlphaFoldDB" id="A0A0F8B483"/>
<proteinExistence type="predicted"/>
<dbReference type="CDD" id="cd17323">
    <property type="entry name" value="MFS_Tpo1_MDR_like"/>
    <property type="match status" value="1"/>
</dbReference>
<dbReference type="PANTHER" id="PTHR23502:SF31">
    <property type="entry name" value="POLYAMINE TRANSPORTER 1"/>
    <property type="match status" value="1"/>
</dbReference>
<dbReference type="PANTHER" id="PTHR23502">
    <property type="entry name" value="MAJOR FACILITATOR SUPERFAMILY"/>
    <property type="match status" value="1"/>
</dbReference>
<dbReference type="PROSITE" id="PS50850">
    <property type="entry name" value="MFS"/>
    <property type="match status" value="1"/>
</dbReference>
<feature type="region of interest" description="Disordered" evidence="7">
    <location>
        <begin position="618"/>
        <end position="662"/>
    </location>
</feature>
<dbReference type="InterPro" id="IPR011701">
    <property type="entry name" value="MFS"/>
</dbReference>
<dbReference type="GO" id="GO:0005886">
    <property type="term" value="C:plasma membrane"/>
    <property type="evidence" value="ECO:0007669"/>
    <property type="project" value="TreeGrafter"/>
</dbReference>
<dbReference type="InterPro" id="IPR020846">
    <property type="entry name" value="MFS_dom"/>
</dbReference>
<dbReference type="FunFam" id="1.20.1250.20:FF:000011">
    <property type="entry name" value="MFS multidrug transporter, putative"/>
    <property type="match status" value="1"/>
</dbReference>
<evidence type="ECO:0000256" key="7">
    <source>
        <dbReference type="SAM" id="MobiDB-lite"/>
    </source>
</evidence>
<evidence type="ECO:0000313" key="11">
    <source>
        <dbReference type="Proteomes" id="UP000034841"/>
    </source>
</evidence>
<keyword evidence="3 8" id="KW-0812">Transmembrane</keyword>
<keyword evidence="5 8" id="KW-0472">Membrane</keyword>
<feature type="transmembrane region" description="Helical" evidence="8">
    <location>
        <begin position="178"/>
        <end position="200"/>
    </location>
</feature>
<keyword evidence="2" id="KW-0813">Transport</keyword>
<comment type="caution">
    <text evidence="10">The sequence shown here is derived from an EMBL/GenBank/DDBJ whole genome shotgun (WGS) entry which is preliminary data.</text>
</comment>
<evidence type="ECO:0000256" key="1">
    <source>
        <dbReference type="ARBA" id="ARBA00004141"/>
    </source>
</evidence>
<comment type="subcellular location">
    <subcellularLocation>
        <location evidence="1">Membrane</location>
        <topology evidence="1">Multi-pass membrane protein</topology>
    </subcellularLocation>
</comment>
<dbReference type="EMBL" id="LBBL01000124">
    <property type="protein sequence ID" value="KKF95030.1"/>
    <property type="molecule type" value="Genomic_DNA"/>
</dbReference>
<sequence>MSIERRFSNIVDEELERASADATDPISRRPTLHGHHGRGYGETYRSDDMTREVENIATIDSSDSESDSVANFPGSLRRRNPSQLSRVSTQPDHPVELSRIHTQRSQHSNTVGRDPSRVSRINSLFRRSTKPMPNFGAGKPFPPSLPNQEDYVVEFDGPDDPLHAQNWPIKRKLITSAMLGYTTFTSAFTSSIFSTATHAVSHEFGVSAEVGVLGTSLYVLGFAFGPSLWAPLSELKGRRLPIVISMFGFSLFCFACATAKDLQTVMICRFFSGFFGACPLAVVAAVFSDMFDNKTRGIAMALFSTTVFTGPLLAPFIGGFIVTSDLGWRWTQYIPGIMGMVAFSLDLFFLQESYPPVILMDKAADLRRRTLNWGIHAKQEEIEVDLKELMTKNFTRPLRLLFFEPIVTLLSIYMAFIYGLLYLFLTAYPLMFMGVYGFTAGEAGLTFFGMILGQLIGGGVVVAQQPWYMRKLAANNGVPVPEWRLPSVIAGAVTFAIGLFWFGWSGYRRDVHWIVPTLSGILTGFGLMSIFLQSLNYLVDAYLMFAASAIAGNTFLRSLSGACFPLFATYMFNGMGIQWASTLLGCVAAALIPIPIIFIKYGHRIRAKSAFAPTAPSHEAAASDAEDSSSTAGAPGIAPNNAAPDGAASKEQGLPREDDRHIDHALRACMPRSLSDARGEKPPAV</sequence>
<dbReference type="GO" id="GO:0022857">
    <property type="term" value="F:transmembrane transporter activity"/>
    <property type="evidence" value="ECO:0007669"/>
    <property type="project" value="InterPro"/>
</dbReference>
<protein>
    <submittedName>
        <fullName evidence="10">Putative transporter C36.03c</fullName>
    </submittedName>
</protein>
<accession>A0A0F8B483</accession>
<evidence type="ECO:0000259" key="9">
    <source>
        <dbReference type="PROSITE" id="PS50850"/>
    </source>
</evidence>